<reference evidence="3" key="1">
    <citation type="submission" date="2015-09" db="EMBL/GenBank/DDBJ databases">
        <authorList>
            <person name="Daims H."/>
        </authorList>
    </citation>
    <scope>NUCLEOTIDE SEQUENCE [LARGE SCALE GENOMIC DNA]</scope>
</reference>
<dbReference type="EMBL" id="LN885086">
    <property type="protein sequence ID" value="CUQ65421.1"/>
    <property type="molecule type" value="Genomic_DNA"/>
</dbReference>
<evidence type="ECO:0000313" key="2">
    <source>
        <dbReference type="EMBL" id="CUQ65421.1"/>
    </source>
</evidence>
<dbReference type="Proteomes" id="UP000066284">
    <property type="component" value="Chromosome 1"/>
</dbReference>
<sequence>MVPEKQRTTFLIALSCIVSFAMGLAACGHGDELPDAADGGTPPPVGTSRLLFFDDFEYDVARSATDAELQFRAHGWTDVKAINSYFGRGNGYLYTRFDPVRNSRVLVMESYPSTAYSPPNFPHRQTDYWVKYGAEDAPLTTVPANVWFQFWTYATPESRFASSKFIYPCRGPYPCTTERFAWLFGWHNVTGPESNPTMAPVGGWFWSFRAPLANNRAEPEWNRDKLYQNLNPTPLLAGRWYQVRIHVDTSGAQGAYELWVRERGVSTWTKVSEWIGGMTPNFEWPIPRAERVGNCVVAMPTTVNEEDSVVYLDDFAMATGEAALPASP</sequence>
<feature type="signal peptide" evidence="1">
    <location>
        <begin position="1"/>
        <end position="21"/>
    </location>
</feature>
<protein>
    <submittedName>
        <fullName evidence="2">Uncharacterized protein</fullName>
    </submittedName>
</protein>
<evidence type="ECO:0000313" key="3">
    <source>
        <dbReference type="Proteomes" id="UP000066284"/>
    </source>
</evidence>
<accession>A0A0S4KPZ3</accession>
<feature type="chain" id="PRO_5006623496" evidence="1">
    <location>
        <begin position="22"/>
        <end position="328"/>
    </location>
</feature>
<keyword evidence="1" id="KW-0732">Signal</keyword>
<dbReference type="Gene3D" id="2.60.120.200">
    <property type="match status" value="1"/>
</dbReference>
<proteinExistence type="predicted"/>
<dbReference type="AlphaFoldDB" id="A0A0S4KPZ3"/>
<dbReference type="PROSITE" id="PS51257">
    <property type="entry name" value="PROKAR_LIPOPROTEIN"/>
    <property type="match status" value="1"/>
</dbReference>
<evidence type="ECO:0000256" key="1">
    <source>
        <dbReference type="SAM" id="SignalP"/>
    </source>
</evidence>
<dbReference type="KEGG" id="nio:NITINOP_0445"/>
<gene>
    <name evidence="2" type="ORF">NITINOP_0445</name>
</gene>
<keyword evidence="3" id="KW-1185">Reference proteome</keyword>
<organism evidence="2 3">
    <name type="scientific">Candidatus Nitrospira inopinata</name>
    <dbReference type="NCBI Taxonomy" id="1715989"/>
    <lineage>
        <taxon>Bacteria</taxon>
        <taxon>Pseudomonadati</taxon>
        <taxon>Nitrospirota</taxon>
        <taxon>Nitrospiria</taxon>
        <taxon>Nitrospirales</taxon>
        <taxon>Nitrospiraceae</taxon>
        <taxon>Nitrospira</taxon>
    </lineage>
</organism>
<name>A0A0S4KPZ3_9BACT</name>